<dbReference type="AlphaFoldDB" id="A0A1X6P084"/>
<comment type="similarity">
    <text evidence="2">Belongs to the complex I NDUFB10 subunit family.</text>
</comment>
<comment type="subcellular location">
    <subcellularLocation>
        <location evidence="1">Mitochondrion inner membrane</location>
        <topology evidence="1">Peripheral membrane protein</topology>
        <orientation evidence="1">Matrix side</orientation>
    </subcellularLocation>
</comment>
<dbReference type="InterPro" id="IPR019377">
    <property type="entry name" value="NADH_UbQ_OxRdtase_su10"/>
</dbReference>
<evidence type="ECO:0000256" key="1">
    <source>
        <dbReference type="ARBA" id="ARBA00004443"/>
    </source>
</evidence>
<keyword evidence="6" id="KW-0249">Electron transport</keyword>
<evidence type="ECO:0000313" key="9">
    <source>
        <dbReference type="EMBL" id="OSX74237.1"/>
    </source>
</evidence>
<dbReference type="GO" id="GO:0045271">
    <property type="term" value="C:respiratory chain complex I"/>
    <property type="evidence" value="ECO:0007669"/>
    <property type="project" value="UniProtKB-ARBA"/>
</dbReference>
<evidence type="ECO:0000256" key="6">
    <source>
        <dbReference type="ARBA" id="ARBA00022982"/>
    </source>
</evidence>
<evidence type="ECO:0000256" key="5">
    <source>
        <dbReference type="ARBA" id="ARBA00022792"/>
    </source>
</evidence>
<reference evidence="9 10" key="1">
    <citation type="submission" date="2017-03" db="EMBL/GenBank/DDBJ databases">
        <title>WGS assembly of Porphyra umbilicalis.</title>
        <authorList>
            <person name="Brawley S.H."/>
            <person name="Blouin N.A."/>
            <person name="Ficko-Blean E."/>
            <person name="Wheeler G.L."/>
            <person name="Lohr M."/>
            <person name="Goodson H.V."/>
            <person name="Jenkins J.W."/>
            <person name="Blaby-Haas C.E."/>
            <person name="Helliwell K.E."/>
            <person name="Chan C."/>
            <person name="Marriage T."/>
            <person name="Bhattacharya D."/>
            <person name="Klein A.S."/>
            <person name="Badis Y."/>
            <person name="Brodie J."/>
            <person name="Cao Y."/>
            <person name="Collen J."/>
            <person name="Dittami S.M."/>
            <person name="Gachon C.M."/>
            <person name="Green B.R."/>
            <person name="Karpowicz S."/>
            <person name="Kim J.W."/>
            <person name="Kudahl U."/>
            <person name="Lin S."/>
            <person name="Michel G."/>
            <person name="Mittag M."/>
            <person name="Olson B.J."/>
            <person name="Pangilinan J."/>
            <person name="Peng Y."/>
            <person name="Qiu H."/>
            <person name="Shu S."/>
            <person name="Singer J.T."/>
            <person name="Smith A.G."/>
            <person name="Sprecher B.N."/>
            <person name="Wagner V."/>
            <person name="Wang W."/>
            <person name="Wang Z.-Y."/>
            <person name="Yan J."/>
            <person name="Yarish C."/>
            <person name="Zoeuner-Riek S."/>
            <person name="Zhuang Y."/>
            <person name="Zou Y."/>
            <person name="Lindquist E.A."/>
            <person name="Grimwood J."/>
            <person name="Barry K."/>
            <person name="Rokhsar D.S."/>
            <person name="Schmutz J."/>
            <person name="Stiller J.W."/>
            <person name="Grossman A.R."/>
            <person name="Prochnik S.E."/>
        </authorList>
    </citation>
    <scope>NUCLEOTIDE SEQUENCE [LARGE SCALE GENOMIC DNA]</scope>
    <source>
        <strain evidence="9">4086291</strain>
    </source>
</reference>
<protein>
    <submittedName>
        <fullName evidence="9">Uncharacterized protein</fullName>
    </submittedName>
</protein>
<dbReference type="OrthoDB" id="10252718at2759"/>
<sequence length="83" mass="8591">MAPPGASATSVAATDAFAAIQRREAKAFEAAVHDAVLRALQKKVKACYRVEGVNHRKKCAALVAQYAAVNNAPGAPVVASTDK</sequence>
<dbReference type="Proteomes" id="UP000218209">
    <property type="component" value="Unassembled WGS sequence"/>
</dbReference>
<keyword evidence="3" id="KW-0813">Transport</keyword>
<keyword evidence="7" id="KW-0496">Mitochondrion</keyword>
<dbReference type="PANTHER" id="PTHR13094">
    <property type="entry name" value="NADH-UBIQUINONE OXIDOREDUCTASE PDSW SUBUNIT"/>
    <property type="match status" value="1"/>
</dbReference>
<evidence type="ECO:0000256" key="8">
    <source>
        <dbReference type="ARBA" id="ARBA00023136"/>
    </source>
</evidence>
<organism evidence="9 10">
    <name type="scientific">Porphyra umbilicalis</name>
    <name type="common">Purple laver</name>
    <name type="synonym">Red alga</name>
    <dbReference type="NCBI Taxonomy" id="2786"/>
    <lineage>
        <taxon>Eukaryota</taxon>
        <taxon>Rhodophyta</taxon>
        <taxon>Bangiophyceae</taxon>
        <taxon>Bangiales</taxon>
        <taxon>Bangiaceae</taxon>
        <taxon>Porphyra</taxon>
    </lineage>
</organism>
<dbReference type="InterPro" id="IPR039993">
    <property type="entry name" value="NDUFB10"/>
</dbReference>
<evidence type="ECO:0000256" key="7">
    <source>
        <dbReference type="ARBA" id="ARBA00023128"/>
    </source>
</evidence>
<dbReference type="Pfam" id="PF10249">
    <property type="entry name" value="NDUFB10"/>
    <property type="match status" value="1"/>
</dbReference>
<gene>
    <name evidence="9" type="ORF">BU14_0299s0005</name>
</gene>
<evidence type="ECO:0000256" key="3">
    <source>
        <dbReference type="ARBA" id="ARBA00022448"/>
    </source>
</evidence>
<keyword evidence="5" id="KW-0999">Mitochondrion inner membrane</keyword>
<proteinExistence type="inferred from homology"/>
<evidence type="ECO:0000313" key="10">
    <source>
        <dbReference type="Proteomes" id="UP000218209"/>
    </source>
</evidence>
<dbReference type="GO" id="GO:0005743">
    <property type="term" value="C:mitochondrial inner membrane"/>
    <property type="evidence" value="ECO:0007669"/>
    <property type="project" value="UniProtKB-SubCell"/>
</dbReference>
<name>A0A1X6P084_PORUM</name>
<keyword evidence="4" id="KW-0679">Respiratory chain</keyword>
<keyword evidence="8" id="KW-0472">Membrane</keyword>
<evidence type="ECO:0000256" key="2">
    <source>
        <dbReference type="ARBA" id="ARBA00008317"/>
    </source>
</evidence>
<accession>A0A1X6P084</accession>
<keyword evidence="10" id="KW-1185">Reference proteome</keyword>
<evidence type="ECO:0000256" key="4">
    <source>
        <dbReference type="ARBA" id="ARBA00022660"/>
    </source>
</evidence>
<dbReference type="PANTHER" id="PTHR13094:SF1">
    <property type="entry name" value="NADH DEHYDROGENASE [UBIQUINONE] 1 BETA SUBCOMPLEX SUBUNIT 10"/>
    <property type="match status" value="1"/>
</dbReference>
<dbReference type="EMBL" id="KV918957">
    <property type="protein sequence ID" value="OSX74237.1"/>
    <property type="molecule type" value="Genomic_DNA"/>
</dbReference>